<feature type="chain" id="PRO_5025562448" evidence="3">
    <location>
        <begin position="29"/>
        <end position="245"/>
    </location>
</feature>
<keyword evidence="3" id="KW-0732">Signal</keyword>
<organism evidence="4 5">
    <name type="scientific">Lineolata rhizophorae</name>
    <dbReference type="NCBI Taxonomy" id="578093"/>
    <lineage>
        <taxon>Eukaryota</taxon>
        <taxon>Fungi</taxon>
        <taxon>Dikarya</taxon>
        <taxon>Ascomycota</taxon>
        <taxon>Pezizomycotina</taxon>
        <taxon>Dothideomycetes</taxon>
        <taxon>Dothideomycetes incertae sedis</taxon>
        <taxon>Lineolatales</taxon>
        <taxon>Lineolataceae</taxon>
        <taxon>Lineolata</taxon>
    </lineage>
</organism>
<comment type="similarity">
    <text evidence="1">Belongs to the Necrosis inducing protein (NPP1) family.</text>
</comment>
<gene>
    <name evidence="4" type="ORF">BDY21DRAFT_291016</name>
</gene>
<dbReference type="PANTHER" id="PTHR33657:SF8">
    <property type="entry name" value="DOMAIN PROTEIN, PUTATIVE (AFU_ORTHOLOGUE AFUA_5G00600)-RELATED"/>
    <property type="match status" value="1"/>
</dbReference>
<evidence type="ECO:0000256" key="1">
    <source>
        <dbReference type="ARBA" id="ARBA00009520"/>
    </source>
</evidence>
<keyword evidence="2" id="KW-0843">Virulence</keyword>
<evidence type="ECO:0000256" key="3">
    <source>
        <dbReference type="SAM" id="SignalP"/>
    </source>
</evidence>
<keyword evidence="5" id="KW-1185">Reference proteome</keyword>
<dbReference type="AlphaFoldDB" id="A0A6A6NS78"/>
<protein>
    <submittedName>
        <fullName evidence="4">Necrosis inducing protein-domain-containing protein</fullName>
    </submittedName>
</protein>
<reference evidence="4" key="1">
    <citation type="journal article" date="2020" name="Stud. Mycol.">
        <title>101 Dothideomycetes genomes: a test case for predicting lifestyles and emergence of pathogens.</title>
        <authorList>
            <person name="Haridas S."/>
            <person name="Albert R."/>
            <person name="Binder M."/>
            <person name="Bloem J."/>
            <person name="Labutti K."/>
            <person name="Salamov A."/>
            <person name="Andreopoulos B."/>
            <person name="Baker S."/>
            <person name="Barry K."/>
            <person name="Bills G."/>
            <person name="Bluhm B."/>
            <person name="Cannon C."/>
            <person name="Castanera R."/>
            <person name="Culley D."/>
            <person name="Daum C."/>
            <person name="Ezra D."/>
            <person name="Gonzalez J."/>
            <person name="Henrissat B."/>
            <person name="Kuo A."/>
            <person name="Liang C."/>
            <person name="Lipzen A."/>
            <person name="Lutzoni F."/>
            <person name="Magnuson J."/>
            <person name="Mondo S."/>
            <person name="Nolan M."/>
            <person name="Ohm R."/>
            <person name="Pangilinan J."/>
            <person name="Park H.-J."/>
            <person name="Ramirez L."/>
            <person name="Alfaro M."/>
            <person name="Sun H."/>
            <person name="Tritt A."/>
            <person name="Yoshinaga Y."/>
            <person name="Zwiers L.-H."/>
            <person name="Turgeon B."/>
            <person name="Goodwin S."/>
            <person name="Spatafora J."/>
            <person name="Crous P."/>
            <person name="Grigoriev I."/>
        </authorList>
    </citation>
    <scope>NUCLEOTIDE SEQUENCE</scope>
    <source>
        <strain evidence="4">ATCC 16933</strain>
    </source>
</reference>
<accession>A0A6A6NS78</accession>
<proteinExistence type="inferred from homology"/>
<evidence type="ECO:0000313" key="4">
    <source>
        <dbReference type="EMBL" id="KAF2454625.1"/>
    </source>
</evidence>
<dbReference type="EMBL" id="MU001690">
    <property type="protein sequence ID" value="KAF2454625.1"/>
    <property type="molecule type" value="Genomic_DNA"/>
</dbReference>
<dbReference type="OrthoDB" id="89086at2759"/>
<sequence length="245" mass="26512">MGNKVSLRVFSVKVVFLLLLTYPNIVTATVTHRRAVIDHDAVVGFDQTVPDTSIGELYLTYKPYLNVVSGCVPFPAVDAAGNTNGGLSPTGSPSGDCDSSDGQVYARSEQYGENFAIMYAWYFPKDEPSDGLGHRHDWESVVVWIDDPDAPEPAILGVAASAHGDYSTTTSPNLSGTRPLIRYFNTWPLDHQLGFTSTQGGEQPLIAWQSMTDAARSALENTDFGSANVPFKDANFENNLAEASL</sequence>
<feature type="signal peptide" evidence="3">
    <location>
        <begin position="1"/>
        <end position="28"/>
    </location>
</feature>
<evidence type="ECO:0000313" key="5">
    <source>
        <dbReference type="Proteomes" id="UP000799766"/>
    </source>
</evidence>
<dbReference type="PANTHER" id="PTHR33657">
    <property type="entry name" value="DOMAIN PROTEIN, PUTATIVE (AFU_ORTHOLOGUE AFUA_5G00600)-RELATED"/>
    <property type="match status" value="1"/>
</dbReference>
<dbReference type="InterPro" id="IPR008701">
    <property type="entry name" value="NPP1"/>
</dbReference>
<dbReference type="Proteomes" id="UP000799766">
    <property type="component" value="Unassembled WGS sequence"/>
</dbReference>
<evidence type="ECO:0000256" key="2">
    <source>
        <dbReference type="ARBA" id="ARBA00023026"/>
    </source>
</evidence>
<name>A0A6A6NS78_9PEZI</name>
<dbReference type="PIRSF" id="PIRSF029958">
    <property type="entry name" value="Necrosis-inducing_protein"/>
    <property type="match status" value="1"/>
</dbReference>
<dbReference type="Pfam" id="PF05630">
    <property type="entry name" value="NPP1"/>
    <property type="match status" value="1"/>
</dbReference>